<organism evidence="1 2">
    <name type="scientific">Ramlibacter rhizophilus</name>
    <dbReference type="NCBI Taxonomy" id="1781167"/>
    <lineage>
        <taxon>Bacteria</taxon>
        <taxon>Pseudomonadati</taxon>
        <taxon>Pseudomonadota</taxon>
        <taxon>Betaproteobacteria</taxon>
        <taxon>Burkholderiales</taxon>
        <taxon>Comamonadaceae</taxon>
        <taxon>Ramlibacter</taxon>
    </lineage>
</organism>
<gene>
    <name evidence="1" type="ORF">EZ242_06510</name>
</gene>
<dbReference type="Pfam" id="PF13489">
    <property type="entry name" value="Methyltransf_23"/>
    <property type="match status" value="1"/>
</dbReference>
<comment type="caution">
    <text evidence="1">The sequence shown here is derived from an EMBL/GenBank/DDBJ whole genome shotgun (WGS) entry which is preliminary data.</text>
</comment>
<dbReference type="Gene3D" id="3.40.50.150">
    <property type="entry name" value="Vaccinia Virus protein VP39"/>
    <property type="match status" value="1"/>
</dbReference>
<dbReference type="EMBL" id="SMLL01000003">
    <property type="protein sequence ID" value="TFZ01043.1"/>
    <property type="molecule type" value="Genomic_DNA"/>
</dbReference>
<evidence type="ECO:0000313" key="1">
    <source>
        <dbReference type="EMBL" id="TFZ01043.1"/>
    </source>
</evidence>
<keyword evidence="2" id="KW-1185">Reference proteome</keyword>
<dbReference type="OrthoDB" id="8886062at2"/>
<dbReference type="InterPro" id="IPR029063">
    <property type="entry name" value="SAM-dependent_MTases_sf"/>
</dbReference>
<keyword evidence="1" id="KW-0489">Methyltransferase</keyword>
<evidence type="ECO:0000313" key="2">
    <source>
        <dbReference type="Proteomes" id="UP000297564"/>
    </source>
</evidence>
<sequence>MNQEQAYSPFTAQTPCPCCGAFEGILVSTIDGKTDEKLLTVSCNGCGLGRIDPMPTESELEQWYESRYRQAYKGCEQPRMHYVLRAARNALDRYQWLLHRQLLRENGPSLRTLDIGSSSGEFVSLMVHKGHDAHGVEPHRGYAEYAQSMGLQVANGSLSSTLQAHAGKSFDLVTMFHVLEHLADPVSALRRIGACLKEDGILFIEVPDATRFTSPKYMFFKAHTLYLTPGSLQNVLRCAGFELVRLSEPGAGNVRWAGTFRGVSAQAATIPHSHELVTAQERRRWAPYLLHQAQKGEPFGKLAKRYGEKRVARRFDSPRELMDHVYGVPALLPGLTSPAPGARAGHAA</sequence>
<keyword evidence="1" id="KW-0808">Transferase</keyword>
<dbReference type="GO" id="GO:0032259">
    <property type="term" value="P:methylation"/>
    <property type="evidence" value="ECO:0007669"/>
    <property type="project" value="UniProtKB-KW"/>
</dbReference>
<reference evidence="1 2" key="1">
    <citation type="submission" date="2019-03" db="EMBL/GenBank/DDBJ databases">
        <title>Ramlibacter rhizophilus CCTCC AB2015357, whole genome shotgun sequence.</title>
        <authorList>
            <person name="Zhang X."/>
            <person name="Feng G."/>
            <person name="Zhu H."/>
        </authorList>
    </citation>
    <scope>NUCLEOTIDE SEQUENCE [LARGE SCALE GENOMIC DNA]</scope>
    <source>
        <strain evidence="1 2">CCTCC AB2015357</strain>
    </source>
</reference>
<dbReference type="SUPFAM" id="SSF53335">
    <property type="entry name" value="S-adenosyl-L-methionine-dependent methyltransferases"/>
    <property type="match status" value="1"/>
</dbReference>
<dbReference type="Proteomes" id="UP000297564">
    <property type="component" value="Unassembled WGS sequence"/>
</dbReference>
<dbReference type="GO" id="GO:0008168">
    <property type="term" value="F:methyltransferase activity"/>
    <property type="evidence" value="ECO:0007669"/>
    <property type="project" value="UniProtKB-KW"/>
</dbReference>
<dbReference type="CDD" id="cd02440">
    <property type="entry name" value="AdoMet_MTases"/>
    <property type="match status" value="1"/>
</dbReference>
<name>A0A4Z0BP02_9BURK</name>
<protein>
    <submittedName>
        <fullName evidence="1">Class I SAM-dependent methyltransferase</fullName>
    </submittedName>
</protein>
<proteinExistence type="predicted"/>
<dbReference type="AlphaFoldDB" id="A0A4Z0BP02"/>
<accession>A0A4Z0BP02</accession>
<dbReference type="PANTHER" id="PTHR43861">
    <property type="entry name" value="TRANS-ACONITATE 2-METHYLTRANSFERASE-RELATED"/>
    <property type="match status" value="1"/>
</dbReference>